<reference evidence="1 2" key="2">
    <citation type="submission" date="2009-02" db="EMBL/GenBank/DDBJ databases">
        <title>Draft genome sequence of Eubacterium hallii (DSM 3353).</title>
        <authorList>
            <person name="Sudarsanam P."/>
            <person name="Ley R."/>
            <person name="Guruge J."/>
            <person name="Turnbaugh P.J."/>
            <person name="Mahowald M."/>
            <person name="Liep D."/>
            <person name="Gordon J."/>
        </authorList>
    </citation>
    <scope>NUCLEOTIDE SEQUENCE [LARGE SCALE GENOMIC DNA]</scope>
    <source>
        <strain evidence="1 2">DSM 3353</strain>
    </source>
</reference>
<reference evidence="1 2" key="1">
    <citation type="submission" date="2009-01" db="EMBL/GenBank/DDBJ databases">
        <authorList>
            <person name="Fulton L."/>
            <person name="Clifton S."/>
            <person name="Fulton B."/>
            <person name="Xu J."/>
            <person name="Minx P."/>
            <person name="Pepin K.H."/>
            <person name="Johnson M."/>
            <person name="Bhonagiri V."/>
            <person name="Nash W.E."/>
            <person name="Mardis E.R."/>
            <person name="Wilson R.K."/>
        </authorList>
    </citation>
    <scope>NUCLEOTIDE SEQUENCE [LARGE SCALE GENOMIC DNA]</scope>
    <source>
        <strain evidence="1 2">DSM 3353</strain>
    </source>
</reference>
<evidence type="ECO:0000313" key="2">
    <source>
        <dbReference type="Proteomes" id="UP000003174"/>
    </source>
</evidence>
<evidence type="ECO:0000313" key="1">
    <source>
        <dbReference type="EMBL" id="EEG36789.1"/>
    </source>
</evidence>
<sequence>MYETAGISGCSFINKNILLRMYAWDFYCTCFCRRFLVSTLKVKGGVP</sequence>
<protein>
    <submittedName>
        <fullName evidence="1">Uncharacterized protein</fullName>
    </submittedName>
</protein>
<dbReference type="Proteomes" id="UP000003174">
    <property type="component" value="Unassembled WGS sequence"/>
</dbReference>
<organism evidence="1 2">
    <name type="scientific">Anaerobutyricum hallii DSM 3353</name>
    <dbReference type="NCBI Taxonomy" id="411469"/>
    <lineage>
        <taxon>Bacteria</taxon>
        <taxon>Bacillati</taxon>
        <taxon>Bacillota</taxon>
        <taxon>Clostridia</taxon>
        <taxon>Lachnospirales</taxon>
        <taxon>Lachnospiraceae</taxon>
        <taxon>Anaerobutyricum</taxon>
    </lineage>
</organism>
<dbReference type="AlphaFoldDB" id="C0EVD4"/>
<gene>
    <name evidence="1" type="ORF">EUBHAL_01372</name>
</gene>
<accession>C0EVD4</accession>
<comment type="caution">
    <text evidence="1">The sequence shown here is derived from an EMBL/GenBank/DDBJ whole genome shotgun (WGS) entry which is preliminary data.</text>
</comment>
<dbReference type="EMBL" id="ACEP01000064">
    <property type="protein sequence ID" value="EEG36789.1"/>
    <property type="molecule type" value="Genomic_DNA"/>
</dbReference>
<proteinExistence type="predicted"/>
<name>C0EVD4_9FIRM</name>